<dbReference type="Proteomes" id="UP000230790">
    <property type="component" value="Unassembled WGS sequence"/>
</dbReference>
<comment type="caution">
    <text evidence="2">The sequence shown here is derived from an EMBL/GenBank/DDBJ whole genome shotgun (WGS) entry which is preliminary data.</text>
</comment>
<proteinExistence type="predicted"/>
<keyword evidence="2" id="KW-0645">Protease</keyword>
<evidence type="ECO:0000259" key="1">
    <source>
        <dbReference type="Pfam" id="PF00557"/>
    </source>
</evidence>
<feature type="domain" description="Peptidase M24" evidence="1">
    <location>
        <begin position="176"/>
        <end position="406"/>
    </location>
</feature>
<name>A0A2M8QBH5_9CHLR</name>
<protein>
    <submittedName>
        <fullName evidence="2">Aminopeptidase P family protein</fullName>
    </submittedName>
</protein>
<dbReference type="InterPro" id="IPR036005">
    <property type="entry name" value="Creatinase/aminopeptidase-like"/>
</dbReference>
<reference evidence="2 3" key="1">
    <citation type="submission" date="2017-11" db="EMBL/GenBank/DDBJ databases">
        <title>Evolution of Phototrophy in the Chloroflexi Phylum Driven by Horizontal Gene Transfer.</title>
        <authorList>
            <person name="Ward L.M."/>
            <person name="Hemp J."/>
            <person name="Shih P.M."/>
            <person name="Mcglynn S.E."/>
            <person name="Fischer W."/>
        </authorList>
    </citation>
    <scope>NUCLEOTIDE SEQUENCE [LARGE SCALE GENOMIC DNA]</scope>
    <source>
        <strain evidence="2">JP3_7</strain>
    </source>
</reference>
<dbReference type="SUPFAM" id="SSF55920">
    <property type="entry name" value="Creatinase/aminopeptidase"/>
    <property type="match status" value="1"/>
</dbReference>
<organism evidence="2 3">
    <name type="scientific">Candidatus Thermofonsia Clade 3 bacterium</name>
    <dbReference type="NCBI Taxonomy" id="2364212"/>
    <lineage>
        <taxon>Bacteria</taxon>
        <taxon>Bacillati</taxon>
        <taxon>Chloroflexota</taxon>
        <taxon>Candidatus Thermofontia</taxon>
        <taxon>Candidatus Thermofonsia Clade 3</taxon>
    </lineage>
</organism>
<dbReference type="GO" id="GO:0004177">
    <property type="term" value="F:aminopeptidase activity"/>
    <property type="evidence" value="ECO:0007669"/>
    <property type="project" value="UniProtKB-KW"/>
</dbReference>
<evidence type="ECO:0000313" key="2">
    <source>
        <dbReference type="EMBL" id="PJF47147.1"/>
    </source>
</evidence>
<accession>A0A2M8QBH5</accession>
<evidence type="ECO:0000313" key="3">
    <source>
        <dbReference type="Proteomes" id="UP000230790"/>
    </source>
</evidence>
<dbReference type="CDD" id="cd01066">
    <property type="entry name" value="APP_MetAP"/>
    <property type="match status" value="1"/>
</dbReference>
<dbReference type="Pfam" id="PF00557">
    <property type="entry name" value="Peptidase_M24"/>
    <property type="match status" value="1"/>
</dbReference>
<keyword evidence="2" id="KW-0031">Aminopeptidase</keyword>
<sequence length="426" mass="47390">MSIGQYTVRAMKSDLPRLMQARNLDALVIIGPDGFGRANAPFTYFVGDAHVTTGAVIVKRRGADATETYLAHHPMEREEAARTGLQLINRADYPLPQIIRQKNGNRLAAEVELWRRIFADLGVGGRVAFYGADHINTSFNFLSALIREGVCEVVTEQEDDLISTARLTKDADEVARIRHTCRLTEAVIGATRDFLRSHRVADETLIKADGSPLTVADVKRFIRREAVGLGLDIQDCIFAIGRDAGIPHSAGTPGDPIRLGRTIVFDIFPRGPGGYYSDITRTWCLGDAPDHIRQAYELVMQAHDMAEAAFNTTDLTYTFNEAVCDLFEAHGHPTLRQNFATTCGYMHSLGHGFGLAVHEPPHMSLKGLWPDETFQPGTIVCNEPGLYYPDDPRGGWGVRVEDDYWCNPEGRFERLTEFDRDLVVPM</sequence>
<dbReference type="Gene3D" id="3.90.230.10">
    <property type="entry name" value="Creatinase/methionine aminopeptidase superfamily"/>
    <property type="match status" value="1"/>
</dbReference>
<dbReference type="InterPro" id="IPR000994">
    <property type="entry name" value="Pept_M24"/>
</dbReference>
<dbReference type="EMBL" id="PGTN01000065">
    <property type="protein sequence ID" value="PJF47147.1"/>
    <property type="molecule type" value="Genomic_DNA"/>
</dbReference>
<dbReference type="InterPro" id="IPR050659">
    <property type="entry name" value="Peptidase_M24B"/>
</dbReference>
<keyword evidence="2" id="KW-0378">Hydrolase</keyword>
<dbReference type="PANTHER" id="PTHR46112:SF2">
    <property type="entry name" value="XAA-PRO AMINOPEPTIDASE P-RELATED"/>
    <property type="match status" value="1"/>
</dbReference>
<gene>
    <name evidence="2" type="ORF">CUN48_10195</name>
</gene>
<dbReference type="PANTHER" id="PTHR46112">
    <property type="entry name" value="AMINOPEPTIDASE"/>
    <property type="match status" value="1"/>
</dbReference>
<dbReference type="AlphaFoldDB" id="A0A2M8QBH5"/>